<feature type="region of interest" description="Disordered" evidence="1">
    <location>
        <begin position="1"/>
        <end position="38"/>
    </location>
</feature>
<sequence length="38" mass="4173">MCPRDAASGTTGGRADRAIRANEHLPHADNHPTLHRRL</sequence>
<evidence type="ECO:0000313" key="2">
    <source>
        <dbReference type="EMBL" id="MBB5373028.1"/>
    </source>
</evidence>
<dbReference type="Proteomes" id="UP000553706">
    <property type="component" value="Unassembled WGS sequence"/>
</dbReference>
<proteinExistence type="predicted"/>
<comment type="caution">
    <text evidence="2">The sequence shown here is derived from an EMBL/GenBank/DDBJ whole genome shotgun (WGS) entry which is preliminary data.</text>
</comment>
<evidence type="ECO:0000313" key="3">
    <source>
        <dbReference type="Proteomes" id="UP000553706"/>
    </source>
</evidence>
<protein>
    <submittedName>
        <fullName evidence="2">Uncharacterized protein</fullName>
    </submittedName>
</protein>
<organism evidence="2 3">
    <name type="scientific">Acidocella aromatica</name>
    <dbReference type="NCBI Taxonomy" id="1303579"/>
    <lineage>
        <taxon>Bacteria</taxon>
        <taxon>Pseudomonadati</taxon>
        <taxon>Pseudomonadota</taxon>
        <taxon>Alphaproteobacteria</taxon>
        <taxon>Acetobacterales</taxon>
        <taxon>Acidocellaceae</taxon>
        <taxon>Acidocella</taxon>
    </lineage>
</organism>
<feature type="compositionally biased region" description="Basic and acidic residues" evidence="1">
    <location>
        <begin position="14"/>
        <end position="32"/>
    </location>
</feature>
<reference evidence="2 3" key="1">
    <citation type="submission" date="2020-08" db="EMBL/GenBank/DDBJ databases">
        <title>Genomic Encyclopedia of Type Strains, Phase IV (KMG-IV): sequencing the most valuable type-strain genomes for metagenomic binning, comparative biology and taxonomic classification.</title>
        <authorList>
            <person name="Goeker M."/>
        </authorList>
    </citation>
    <scope>NUCLEOTIDE SEQUENCE [LARGE SCALE GENOMIC DNA]</scope>
    <source>
        <strain evidence="2 3">DSM 27026</strain>
    </source>
</reference>
<dbReference type="AlphaFoldDB" id="A0A840VAT4"/>
<keyword evidence="3" id="KW-1185">Reference proteome</keyword>
<name>A0A840VAT4_9PROT</name>
<accession>A0A840VAT4</accession>
<dbReference type="EMBL" id="JACHFJ010000004">
    <property type="protein sequence ID" value="MBB5373028.1"/>
    <property type="molecule type" value="Genomic_DNA"/>
</dbReference>
<gene>
    <name evidence="2" type="ORF">HNP71_001286</name>
</gene>
<evidence type="ECO:0000256" key="1">
    <source>
        <dbReference type="SAM" id="MobiDB-lite"/>
    </source>
</evidence>